<dbReference type="SUPFAM" id="SSF56349">
    <property type="entry name" value="DNA breaking-rejoining enzymes"/>
    <property type="match status" value="1"/>
</dbReference>
<dbReference type="AlphaFoldDB" id="A0A7V9AA52"/>
<evidence type="ECO:0000313" key="15">
    <source>
        <dbReference type="Proteomes" id="UP000542342"/>
    </source>
</evidence>
<evidence type="ECO:0000259" key="13">
    <source>
        <dbReference type="PROSITE" id="PS51900"/>
    </source>
</evidence>
<gene>
    <name evidence="10 14" type="primary">xerC</name>
    <name evidence="14" type="ORF">H0921_00555</name>
</gene>
<dbReference type="PANTHER" id="PTHR30349">
    <property type="entry name" value="PHAGE INTEGRASE-RELATED"/>
    <property type="match status" value="1"/>
</dbReference>
<dbReference type="EMBL" id="JACEFB010000001">
    <property type="protein sequence ID" value="MBA2224648.1"/>
    <property type="molecule type" value="Genomic_DNA"/>
</dbReference>
<name>A0A7V9AA52_9BACT</name>
<evidence type="ECO:0000256" key="11">
    <source>
        <dbReference type="NCBIfam" id="TIGR02224"/>
    </source>
</evidence>
<evidence type="ECO:0000256" key="1">
    <source>
        <dbReference type="ARBA" id="ARBA00004496"/>
    </source>
</evidence>
<accession>A0A7V9AA52</accession>
<feature type="active site" evidence="10">
    <location>
        <position position="175"/>
    </location>
</feature>
<organism evidence="14 15">
    <name type="scientific">Thermogemmata fonticola</name>
    <dbReference type="NCBI Taxonomy" id="2755323"/>
    <lineage>
        <taxon>Bacteria</taxon>
        <taxon>Pseudomonadati</taxon>
        <taxon>Planctomycetota</taxon>
        <taxon>Planctomycetia</taxon>
        <taxon>Gemmatales</taxon>
        <taxon>Gemmataceae</taxon>
        <taxon>Thermogemmata</taxon>
    </lineage>
</organism>
<dbReference type="Pfam" id="PF02899">
    <property type="entry name" value="Phage_int_SAM_1"/>
    <property type="match status" value="1"/>
</dbReference>
<dbReference type="InterPro" id="IPR011931">
    <property type="entry name" value="Recomb_XerC"/>
</dbReference>
<keyword evidence="4 10" id="KW-0132">Cell division</keyword>
<comment type="caution">
    <text evidence="14">The sequence shown here is derived from an EMBL/GenBank/DDBJ whole genome shotgun (WGS) entry which is preliminary data.</text>
</comment>
<dbReference type="InterPro" id="IPR023009">
    <property type="entry name" value="Tyrosine_recombinase_XerC/XerD"/>
</dbReference>
<keyword evidence="8 10" id="KW-0233">DNA recombination</keyword>
<comment type="similarity">
    <text evidence="2 10">Belongs to the 'phage' integrase family. XerC subfamily.</text>
</comment>
<dbReference type="InterPro" id="IPR010998">
    <property type="entry name" value="Integrase_recombinase_N"/>
</dbReference>
<dbReference type="GO" id="GO:0005737">
    <property type="term" value="C:cytoplasm"/>
    <property type="evidence" value="ECO:0007669"/>
    <property type="project" value="UniProtKB-SubCell"/>
</dbReference>
<dbReference type="InterPro" id="IPR050090">
    <property type="entry name" value="Tyrosine_recombinase_XerCD"/>
</dbReference>
<evidence type="ECO:0000259" key="12">
    <source>
        <dbReference type="PROSITE" id="PS51898"/>
    </source>
</evidence>
<keyword evidence="15" id="KW-1185">Reference proteome</keyword>
<dbReference type="PROSITE" id="PS51898">
    <property type="entry name" value="TYR_RECOMBINASE"/>
    <property type="match status" value="1"/>
</dbReference>
<evidence type="ECO:0000256" key="4">
    <source>
        <dbReference type="ARBA" id="ARBA00022618"/>
    </source>
</evidence>
<comment type="subcellular location">
    <subcellularLocation>
        <location evidence="1 10">Cytoplasm</location>
    </subcellularLocation>
</comment>
<dbReference type="GO" id="GO:0009037">
    <property type="term" value="F:tyrosine-based site-specific recombinase activity"/>
    <property type="evidence" value="ECO:0007669"/>
    <property type="project" value="UniProtKB-UniRule"/>
</dbReference>
<dbReference type="InterPro" id="IPR004107">
    <property type="entry name" value="Integrase_SAM-like_N"/>
</dbReference>
<dbReference type="GO" id="GO:0051301">
    <property type="term" value="P:cell division"/>
    <property type="evidence" value="ECO:0007669"/>
    <property type="project" value="UniProtKB-UniRule"/>
</dbReference>
<evidence type="ECO:0000256" key="9">
    <source>
        <dbReference type="ARBA" id="ARBA00023306"/>
    </source>
</evidence>
<keyword evidence="3 10" id="KW-0963">Cytoplasm</keyword>
<feature type="active site" evidence="10">
    <location>
        <position position="274"/>
    </location>
</feature>
<sequence>MTLEQHLADFFLHLSIERNASAMTIKSYREDLMQLVSYLREQRRKTALEVADWSMRALRGWLVWLHEQGYSRSTIARRLAAARAFGRFLCRQGALQINPAQSLRGPRQERKLPQFLTQEQIRRLLQAPFPGTWQGVRDRAILEVLYSAGLRVSELVGLDLDDVELREGFLHVRGKGKRERLALLGPAAQQALTEWLTAREAFLQQRRTRQTPAVFVNRFGTRLSSRSVGRLLQTYLRRAGIETRTSPHTLRHTFATHLLDAGADIRGVQELLGHKQLTTTQIYTHVSTRRLRDSYRQAHPRA</sequence>
<dbReference type="InterPro" id="IPR044068">
    <property type="entry name" value="CB"/>
</dbReference>
<feature type="domain" description="Tyr recombinase" evidence="12">
    <location>
        <begin position="111"/>
        <end position="296"/>
    </location>
</feature>
<evidence type="ECO:0000256" key="3">
    <source>
        <dbReference type="ARBA" id="ARBA00022490"/>
    </source>
</evidence>
<dbReference type="SUPFAM" id="SSF47823">
    <property type="entry name" value="lambda integrase-like, N-terminal domain"/>
    <property type="match status" value="1"/>
</dbReference>
<dbReference type="RefSeq" id="WP_194536083.1">
    <property type="nucleotide sequence ID" value="NZ_JACEFB010000001.1"/>
</dbReference>
<keyword evidence="5 10" id="KW-0159">Chromosome partition</keyword>
<feature type="domain" description="Core-binding (CB)" evidence="13">
    <location>
        <begin position="1"/>
        <end position="90"/>
    </location>
</feature>
<reference evidence="14 15" key="1">
    <citation type="submission" date="2020-07" db="EMBL/GenBank/DDBJ databases">
        <title>Thermogemmata thermophila gen. nov., sp. nov., a novel moderate thermophilic planctomycete from a Kamchatka hot spring.</title>
        <authorList>
            <person name="Elcheninov A.G."/>
            <person name="Podosokorskaya O.A."/>
            <person name="Kovaleva O.L."/>
            <person name="Novikov A."/>
            <person name="Bonch-Osmolovskaya E.A."/>
            <person name="Toshchakov S.V."/>
            <person name="Kublanov I.V."/>
        </authorList>
    </citation>
    <scope>NUCLEOTIDE SEQUENCE [LARGE SCALE GENOMIC DNA]</scope>
    <source>
        <strain evidence="14 15">2918</strain>
    </source>
</reference>
<dbReference type="Proteomes" id="UP000542342">
    <property type="component" value="Unassembled WGS sequence"/>
</dbReference>
<dbReference type="Pfam" id="PF00589">
    <property type="entry name" value="Phage_integrase"/>
    <property type="match status" value="1"/>
</dbReference>
<dbReference type="PANTHER" id="PTHR30349:SF77">
    <property type="entry name" value="TYROSINE RECOMBINASE XERC"/>
    <property type="match status" value="1"/>
</dbReference>
<evidence type="ECO:0000256" key="8">
    <source>
        <dbReference type="ARBA" id="ARBA00023172"/>
    </source>
</evidence>
<feature type="active site" evidence="10">
    <location>
        <position position="251"/>
    </location>
</feature>
<keyword evidence="6 10" id="KW-0229">DNA integration</keyword>
<feature type="active site" evidence="10">
    <location>
        <position position="248"/>
    </location>
</feature>
<evidence type="ECO:0000256" key="2">
    <source>
        <dbReference type="ARBA" id="ARBA00006657"/>
    </source>
</evidence>
<dbReference type="InterPro" id="IPR002104">
    <property type="entry name" value="Integrase_catalytic"/>
</dbReference>
<dbReference type="NCBIfam" id="NF040815">
    <property type="entry name" value="recomb_XerA_Arch"/>
    <property type="match status" value="1"/>
</dbReference>
<dbReference type="GO" id="GO:0006313">
    <property type="term" value="P:DNA transposition"/>
    <property type="evidence" value="ECO:0007669"/>
    <property type="project" value="UniProtKB-UniRule"/>
</dbReference>
<dbReference type="CDD" id="cd00798">
    <property type="entry name" value="INT_XerDC_C"/>
    <property type="match status" value="1"/>
</dbReference>
<evidence type="ECO:0000256" key="5">
    <source>
        <dbReference type="ARBA" id="ARBA00022829"/>
    </source>
</evidence>
<dbReference type="PROSITE" id="PS51900">
    <property type="entry name" value="CB"/>
    <property type="match status" value="1"/>
</dbReference>
<feature type="active site" description="O-(3'-phospho-DNA)-tyrosine intermediate" evidence="10">
    <location>
        <position position="283"/>
    </location>
</feature>
<dbReference type="Gene3D" id="1.10.443.10">
    <property type="entry name" value="Intergrase catalytic core"/>
    <property type="match status" value="1"/>
</dbReference>
<dbReference type="NCBIfam" id="NF001399">
    <property type="entry name" value="PRK00283.1"/>
    <property type="match status" value="1"/>
</dbReference>
<comment type="subunit">
    <text evidence="10">Forms a cyclic heterotetrameric complex composed of two molecules of XerC and two molecules of XerD.</text>
</comment>
<feature type="active site" evidence="10">
    <location>
        <position position="151"/>
    </location>
</feature>
<protein>
    <recommendedName>
        <fullName evidence="10 11">Tyrosine recombinase XerC</fullName>
    </recommendedName>
</protein>
<comment type="function">
    <text evidence="10">Site-specific tyrosine recombinase, which acts by catalyzing the cutting and rejoining of the recombining DNA molecules. The XerC-XerD complex is essential to convert dimers of the bacterial chromosome into monomers to permit their segregation at cell division. It also contributes to the segregational stability of plasmids.</text>
</comment>
<dbReference type="InterPro" id="IPR011010">
    <property type="entry name" value="DNA_brk_join_enz"/>
</dbReference>
<proteinExistence type="inferred from homology"/>
<dbReference type="GO" id="GO:0003677">
    <property type="term" value="F:DNA binding"/>
    <property type="evidence" value="ECO:0007669"/>
    <property type="project" value="UniProtKB-UniRule"/>
</dbReference>
<keyword evidence="9 10" id="KW-0131">Cell cycle</keyword>
<evidence type="ECO:0000313" key="14">
    <source>
        <dbReference type="EMBL" id="MBA2224648.1"/>
    </source>
</evidence>
<dbReference type="Gene3D" id="1.10.150.130">
    <property type="match status" value="1"/>
</dbReference>
<dbReference type="InterPro" id="IPR013762">
    <property type="entry name" value="Integrase-like_cat_sf"/>
</dbReference>
<dbReference type="NCBIfam" id="TIGR02224">
    <property type="entry name" value="recomb_XerC"/>
    <property type="match status" value="1"/>
</dbReference>
<dbReference type="GO" id="GO:0007059">
    <property type="term" value="P:chromosome segregation"/>
    <property type="evidence" value="ECO:0007669"/>
    <property type="project" value="UniProtKB-UniRule"/>
</dbReference>
<evidence type="ECO:0000256" key="6">
    <source>
        <dbReference type="ARBA" id="ARBA00022908"/>
    </source>
</evidence>
<evidence type="ECO:0000256" key="10">
    <source>
        <dbReference type="HAMAP-Rule" id="MF_01808"/>
    </source>
</evidence>
<keyword evidence="7 10" id="KW-0238">DNA-binding</keyword>
<evidence type="ECO:0000256" key="7">
    <source>
        <dbReference type="ARBA" id="ARBA00023125"/>
    </source>
</evidence>
<dbReference type="HAMAP" id="MF_01808">
    <property type="entry name" value="Recomb_XerC_XerD"/>
    <property type="match status" value="1"/>
</dbReference>